<dbReference type="SUPFAM" id="SSF53474">
    <property type="entry name" value="alpha/beta-Hydrolases"/>
    <property type="match status" value="1"/>
</dbReference>
<dbReference type="GO" id="GO:0008374">
    <property type="term" value="F:O-acyltransferase activity"/>
    <property type="evidence" value="ECO:0007669"/>
    <property type="project" value="InterPro"/>
</dbReference>
<dbReference type="AlphaFoldDB" id="A0A1M5SQW3"/>
<accession>A0A1M5SQW3</accession>
<dbReference type="InterPro" id="IPR003386">
    <property type="entry name" value="LACT/PDAT_acylTrfase"/>
</dbReference>
<keyword evidence="2" id="KW-1185">Reference proteome</keyword>
<keyword evidence="1" id="KW-0012">Acyltransferase</keyword>
<gene>
    <name evidence="1" type="ORF">SAMN02745180_00247</name>
</gene>
<dbReference type="RefSeq" id="WP_072742707.1">
    <property type="nucleotide sequence ID" value="NZ_FQXR01000002.1"/>
</dbReference>
<sequence length="407" mass="46717">MDYPIVFIPGLFGSLGDDVIKGTGEFSFGFAEKAYRPFIEILNAMGYIEGSNLFISYYDWKKPVLEAVDKYLFLDIEKIKEKTKKDKVILIGHSLGGLLGRAYMNYFNPFSVDKLIMIGTPNLGTVNAYYFWSGGKLPYSKIENNVFYNALKIGFMLYYYLFKSINHIQALRKMFPVVRDLLPSYGYGNYLFYEKNGMRKDIPIKNMSVNNVFLNRLEEKTIKKDKLFIVSGEGIYTNKEFLIDENNKDKVKWEDGKPIRVYKTNCGDGTVTTFSTLGNLGGESVVLEGNHTDILYESKDFLSAILEKPLVKVVEKEKVEKVYIIFTKNCDRLSIKTSETSEISSQSMNIADDRIQAINLANNIFWIMIIGDRNLEIELDYDKHKGTEVLCFPLAMGKDWRNTYVKS</sequence>
<dbReference type="Gene3D" id="3.40.50.1820">
    <property type="entry name" value="alpha/beta hydrolase"/>
    <property type="match status" value="1"/>
</dbReference>
<evidence type="ECO:0000313" key="1">
    <source>
        <dbReference type="EMBL" id="SHH40807.1"/>
    </source>
</evidence>
<name>A0A1M5SQW3_9FIRM</name>
<dbReference type="PANTHER" id="PTHR11440">
    <property type="entry name" value="LECITHIN-CHOLESTEROL ACYLTRANSFERASE-RELATED"/>
    <property type="match status" value="1"/>
</dbReference>
<dbReference type="Pfam" id="PF02450">
    <property type="entry name" value="LCAT"/>
    <property type="match status" value="1"/>
</dbReference>
<dbReference type="EMBL" id="FQXR01000002">
    <property type="protein sequence ID" value="SHH40807.1"/>
    <property type="molecule type" value="Genomic_DNA"/>
</dbReference>
<dbReference type="OrthoDB" id="9765872at2"/>
<dbReference type="InterPro" id="IPR029058">
    <property type="entry name" value="AB_hydrolase_fold"/>
</dbReference>
<dbReference type="GO" id="GO:0006629">
    <property type="term" value="P:lipid metabolic process"/>
    <property type="evidence" value="ECO:0007669"/>
    <property type="project" value="InterPro"/>
</dbReference>
<evidence type="ECO:0000313" key="2">
    <source>
        <dbReference type="Proteomes" id="UP000184389"/>
    </source>
</evidence>
<keyword evidence="1" id="KW-0808">Transferase</keyword>
<organism evidence="1 2">
    <name type="scientific">Sporanaerobacter acetigenes DSM 13106</name>
    <dbReference type="NCBI Taxonomy" id="1123281"/>
    <lineage>
        <taxon>Bacteria</taxon>
        <taxon>Bacillati</taxon>
        <taxon>Bacillota</taxon>
        <taxon>Tissierellia</taxon>
        <taxon>Tissierellales</taxon>
        <taxon>Sporanaerobacteraceae</taxon>
        <taxon>Sporanaerobacter</taxon>
    </lineage>
</organism>
<dbReference type="Proteomes" id="UP000184389">
    <property type="component" value="Unassembled WGS sequence"/>
</dbReference>
<dbReference type="STRING" id="1123281.SAMN02745180_00247"/>
<protein>
    <submittedName>
        <fullName evidence="1">Lecithin:cholesterol acyltransferase</fullName>
    </submittedName>
</protein>
<proteinExistence type="predicted"/>
<dbReference type="ESTHER" id="9firm-a0a1m5sqw3">
    <property type="family name" value="Bacterial_EstLip_FamXIV"/>
</dbReference>
<reference evidence="1 2" key="1">
    <citation type="submission" date="2016-11" db="EMBL/GenBank/DDBJ databases">
        <authorList>
            <person name="Jaros S."/>
            <person name="Januszkiewicz K."/>
            <person name="Wedrychowicz H."/>
        </authorList>
    </citation>
    <scope>NUCLEOTIDE SEQUENCE [LARGE SCALE GENOMIC DNA]</scope>
    <source>
        <strain evidence="1 2">DSM 13106</strain>
    </source>
</reference>